<keyword evidence="1" id="KW-0812">Transmembrane</keyword>
<reference evidence="3 4" key="1">
    <citation type="journal article" date="2023" name="Nat. Commun.">
        <title>Origin of minicircular mitochondrial genomes in red algae.</title>
        <authorList>
            <person name="Lee Y."/>
            <person name="Cho C.H."/>
            <person name="Lee Y.M."/>
            <person name="Park S.I."/>
            <person name="Yang J.H."/>
            <person name="West J.A."/>
            <person name="Bhattacharya D."/>
            <person name="Yoon H.S."/>
        </authorList>
    </citation>
    <scope>NUCLEOTIDE SEQUENCE [LARGE SCALE GENOMIC DNA]</scope>
    <source>
        <strain evidence="3 4">CCMP1338</strain>
        <tissue evidence="3">Whole cell</tissue>
    </source>
</reference>
<keyword evidence="4" id="KW-1185">Reference proteome</keyword>
<proteinExistence type="predicted"/>
<comment type="caution">
    <text evidence="3">The sequence shown here is derived from an EMBL/GenBank/DDBJ whole genome shotgun (WGS) entry which is preliminary data.</text>
</comment>
<dbReference type="PANTHER" id="PTHR12277">
    <property type="entry name" value="ALPHA/BETA HYDROLASE DOMAIN-CONTAINING PROTEIN"/>
    <property type="match status" value="1"/>
</dbReference>
<dbReference type="Pfam" id="PF12146">
    <property type="entry name" value="Hydrolase_4"/>
    <property type="match status" value="1"/>
</dbReference>
<dbReference type="InterPro" id="IPR029058">
    <property type="entry name" value="AB_hydrolase_fold"/>
</dbReference>
<sequence length="283" mass="31387">MVAWVDVMKVSFLGLGGGYLTLLGAVVAAQRRLIWMRPKEVARPTYGQVRVLSSTERRGTRAKDVAMLHVPPARAELPTFVHFHGNADQIGWGPEYVARTLNANFGYGFLAVEYPGYGIASEGGYPSETSAYSAAQRALEFLTDAEGLMISNESLILIGESIGCGIAVEMARRGFGKKLILIAPFLSLRSLILKILPIYLTWPVFIFPALLFDKFDNARKIKELKIPTCIIHGDRDEIIPFSQGQELASMASSVSFRAVVGGMHNDLFEKDEMYTYINEFLER</sequence>
<protein>
    <recommendedName>
        <fullName evidence="2">Serine aminopeptidase S33 domain-containing protein</fullName>
    </recommendedName>
</protein>
<keyword evidence="1" id="KW-0472">Membrane</keyword>
<dbReference type="Gene3D" id="3.40.50.1820">
    <property type="entry name" value="alpha/beta hydrolase"/>
    <property type="match status" value="1"/>
</dbReference>
<dbReference type="InterPro" id="IPR022742">
    <property type="entry name" value="Hydrolase_4"/>
</dbReference>
<evidence type="ECO:0000313" key="4">
    <source>
        <dbReference type="Proteomes" id="UP001157974"/>
    </source>
</evidence>
<accession>A0AAV8UQH9</accession>
<dbReference type="PANTHER" id="PTHR12277:SF81">
    <property type="entry name" value="PROTEIN ABHD13"/>
    <property type="match status" value="1"/>
</dbReference>
<organism evidence="3 4">
    <name type="scientific">Rhodosorus marinus</name>
    <dbReference type="NCBI Taxonomy" id="101924"/>
    <lineage>
        <taxon>Eukaryota</taxon>
        <taxon>Rhodophyta</taxon>
        <taxon>Stylonematophyceae</taxon>
        <taxon>Stylonematales</taxon>
        <taxon>Stylonemataceae</taxon>
        <taxon>Rhodosorus</taxon>
    </lineage>
</organism>
<dbReference type="Proteomes" id="UP001157974">
    <property type="component" value="Unassembled WGS sequence"/>
</dbReference>
<evidence type="ECO:0000256" key="1">
    <source>
        <dbReference type="SAM" id="Phobius"/>
    </source>
</evidence>
<name>A0AAV8UQH9_9RHOD</name>
<feature type="domain" description="Serine aminopeptidase S33" evidence="2">
    <location>
        <begin position="80"/>
        <end position="212"/>
    </location>
</feature>
<feature type="transmembrane region" description="Helical" evidence="1">
    <location>
        <begin position="12"/>
        <end position="29"/>
    </location>
</feature>
<dbReference type="SUPFAM" id="SSF53474">
    <property type="entry name" value="alpha/beta-Hydrolases"/>
    <property type="match status" value="1"/>
</dbReference>
<feature type="transmembrane region" description="Helical" evidence="1">
    <location>
        <begin position="179"/>
        <end position="202"/>
    </location>
</feature>
<dbReference type="AlphaFoldDB" id="A0AAV8UQH9"/>
<gene>
    <name evidence="3" type="ORF">NDN08_004475</name>
</gene>
<evidence type="ECO:0000259" key="2">
    <source>
        <dbReference type="Pfam" id="PF12146"/>
    </source>
</evidence>
<evidence type="ECO:0000313" key="3">
    <source>
        <dbReference type="EMBL" id="KAJ8903367.1"/>
    </source>
</evidence>
<keyword evidence="1" id="KW-1133">Transmembrane helix</keyword>
<dbReference type="EMBL" id="JAMWBK010000007">
    <property type="protein sequence ID" value="KAJ8903367.1"/>
    <property type="molecule type" value="Genomic_DNA"/>
</dbReference>